<protein>
    <submittedName>
        <fullName evidence="1">Uncharacterized protein</fullName>
    </submittedName>
</protein>
<keyword evidence="2" id="KW-1185">Reference proteome</keyword>
<gene>
    <name evidence="1" type="ORF">T11_11823</name>
</gene>
<evidence type="ECO:0000313" key="1">
    <source>
        <dbReference type="EMBL" id="KRY62050.1"/>
    </source>
</evidence>
<evidence type="ECO:0000313" key="2">
    <source>
        <dbReference type="Proteomes" id="UP000055024"/>
    </source>
</evidence>
<reference evidence="1 2" key="1">
    <citation type="submission" date="2015-01" db="EMBL/GenBank/DDBJ databases">
        <title>Evolution of Trichinella species and genotypes.</title>
        <authorList>
            <person name="Korhonen P.K."/>
            <person name="Edoardo P."/>
            <person name="Giuseppe L.R."/>
            <person name="Gasser R.B."/>
        </authorList>
    </citation>
    <scope>NUCLEOTIDE SEQUENCE [LARGE SCALE GENOMIC DNA]</scope>
    <source>
        <strain evidence="1">ISS1029</strain>
    </source>
</reference>
<dbReference type="OrthoDB" id="5930552at2759"/>
<proteinExistence type="predicted"/>
<name>A0A0V1DLN8_9BILA</name>
<sequence>MHDNQLSKLSVQFIAQQRDFHALAGPGLATLIKRSRAELLITPPCH</sequence>
<accession>A0A0V1DLN8</accession>
<comment type="caution">
    <text evidence="1">The sequence shown here is derived from an EMBL/GenBank/DDBJ whole genome shotgun (WGS) entry which is preliminary data.</text>
</comment>
<feature type="non-terminal residue" evidence="1">
    <location>
        <position position="46"/>
    </location>
</feature>
<organism evidence="1 2">
    <name type="scientific">Trichinella zimbabwensis</name>
    <dbReference type="NCBI Taxonomy" id="268475"/>
    <lineage>
        <taxon>Eukaryota</taxon>
        <taxon>Metazoa</taxon>
        <taxon>Ecdysozoa</taxon>
        <taxon>Nematoda</taxon>
        <taxon>Enoplea</taxon>
        <taxon>Dorylaimia</taxon>
        <taxon>Trichinellida</taxon>
        <taxon>Trichinellidae</taxon>
        <taxon>Trichinella</taxon>
    </lineage>
</organism>
<dbReference type="EMBL" id="JYDP01010166">
    <property type="protein sequence ID" value="KRY62050.1"/>
    <property type="molecule type" value="Genomic_DNA"/>
</dbReference>
<dbReference type="AlphaFoldDB" id="A0A0V1DLN8"/>
<dbReference type="Proteomes" id="UP000055024">
    <property type="component" value="Unassembled WGS sequence"/>
</dbReference>